<feature type="region of interest" description="Disordered" evidence="1">
    <location>
        <begin position="1"/>
        <end position="36"/>
    </location>
</feature>
<name>A0A014PQ66_9HYPO</name>
<feature type="compositionally biased region" description="Basic and acidic residues" evidence="1">
    <location>
        <begin position="328"/>
        <end position="344"/>
    </location>
</feature>
<feature type="compositionally biased region" description="Polar residues" evidence="1">
    <location>
        <begin position="401"/>
        <end position="410"/>
    </location>
</feature>
<dbReference type="Proteomes" id="UP000030151">
    <property type="component" value="Unassembled WGS sequence"/>
</dbReference>
<dbReference type="HOGENOM" id="CLU_366838_0_0_1"/>
<feature type="compositionally biased region" description="Polar residues" evidence="1">
    <location>
        <begin position="21"/>
        <end position="30"/>
    </location>
</feature>
<dbReference type="AlphaFoldDB" id="A0A014PQ66"/>
<feature type="compositionally biased region" description="Polar residues" evidence="1">
    <location>
        <begin position="479"/>
        <end position="500"/>
    </location>
</feature>
<feature type="region of interest" description="Disordered" evidence="1">
    <location>
        <begin position="479"/>
        <end position="581"/>
    </location>
</feature>
<protein>
    <submittedName>
        <fullName evidence="2">Uncharacterized protein</fullName>
    </submittedName>
</protein>
<feature type="compositionally biased region" description="Polar residues" evidence="1">
    <location>
        <begin position="557"/>
        <end position="581"/>
    </location>
</feature>
<proteinExistence type="predicted"/>
<dbReference type="OrthoDB" id="5325276at2759"/>
<gene>
    <name evidence="2" type="ORF">X797_007434</name>
</gene>
<feature type="region of interest" description="Disordered" evidence="1">
    <location>
        <begin position="676"/>
        <end position="768"/>
    </location>
</feature>
<dbReference type="eggNOG" id="ENOG502RP82">
    <property type="taxonomic scope" value="Eukaryota"/>
</dbReference>
<feature type="compositionally biased region" description="Basic and acidic residues" evidence="1">
    <location>
        <begin position="380"/>
        <end position="397"/>
    </location>
</feature>
<feature type="region of interest" description="Disordered" evidence="1">
    <location>
        <begin position="61"/>
        <end position="107"/>
    </location>
</feature>
<organism evidence="2 3">
    <name type="scientific">Metarhizium robertsii</name>
    <dbReference type="NCBI Taxonomy" id="568076"/>
    <lineage>
        <taxon>Eukaryota</taxon>
        <taxon>Fungi</taxon>
        <taxon>Dikarya</taxon>
        <taxon>Ascomycota</taxon>
        <taxon>Pezizomycotina</taxon>
        <taxon>Sordariomycetes</taxon>
        <taxon>Hypocreomycetidae</taxon>
        <taxon>Hypocreales</taxon>
        <taxon>Clavicipitaceae</taxon>
        <taxon>Metarhizium</taxon>
    </lineage>
</organism>
<evidence type="ECO:0000256" key="1">
    <source>
        <dbReference type="SAM" id="MobiDB-lite"/>
    </source>
</evidence>
<evidence type="ECO:0000313" key="3">
    <source>
        <dbReference type="Proteomes" id="UP000030151"/>
    </source>
</evidence>
<reference evidence="2 3" key="1">
    <citation type="submission" date="2014-02" db="EMBL/GenBank/DDBJ databases">
        <title>The genome sequence of the entomopathogenic fungus Metarhizium robertsii ARSEF 2575.</title>
        <authorList>
            <person name="Giuliano Garisto Donzelli B."/>
            <person name="Roe B.A."/>
            <person name="Macmil S.L."/>
            <person name="Krasnoff S.B."/>
            <person name="Gibson D.M."/>
        </authorList>
    </citation>
    <scope>NUCLEOTIDE SEQUENCE [LARGE SCALE GENOMIC DNA]</scope>
    <source>
        <strain evidence="2 3">ARSEF 2575</strain>
    </source>
</reference>
<feature type="compositionally biased region" description="Acidic residues" evidence="1">
    <location>
        <begin position="719"/>
        <end position="728"/>
    </location>
</feature>
<feature type="region of interest" description="Disordered" evidence="1">
    <location>
        <begin position="244"/>
        <end position="410"/>
    </location>
</feature>
<dbReference type="EMBL" id="JELW01000018">
    <property type="protein sequence ID" value="EXU99623.1"/>
    <property type="molecule type" value="Genomic_DNA"/>
</dbReference>
<sequence>MGFLNFLTRRSREDGGSESSFGLQNGNPLASASVPRRAHKSLAGVALQSPVTRRSLEKLQKNSVNTRRRAKLTRSTKPYFLGALSDRPGTPNSEGRPGLVRPSSSRSKTCLIADSETASLAPSNLSITASRSYSSMRTSGYIDLLDAQGGLRPYDFRARVQAAGVRDYGEDVAERNMGENGVDVRSTAAKRFYEQKKRTSVTTLSNLSHILDADASTCAGSEAGDMSHIEGSVYSSTRSLSRLSMEPRQEVSGVVAGIPTARENNKRAAKSSKLAPKGTPELRSSHRDQFLASEASHMQHHNNRSTSRGRSLSARHWISTEQPIAGKTRNDGWESRHLSAESRTRSISPPSVPRYRPGSSMTTMREEDDLPNSNSQSVLRRNDFQNDNIEARQKSDDEQSEYNIPPSNRTHLPYNLDGGQAAPLQYPPDWQIAIQRAVEESLAKLPLSADLQALLELSQSGIPLDDILQRVPLRHSSLHQGSIMSTTPTTDLSDYASSHTGRPHSRHTATTSIDSSARIDVHHKKALNTQEDKSLAGDQYQSSPYLTPVEDEGPLITETSTAPTSQPRMTPDVNKNTGDSGITQVEEYECLTSDYSDVDSFTEKRRQVLDDDETKLFNDGGFGDISNNLPGIASPRGRKNCTVCIILANLQGRPVQTELCTHDGSMTRKQRLRALGYDYDSEESDTERDPGPIKGRTRTKKLTVGSNGGLRRLKLVDDRIDEDSEEERGETASAKNRPELRRKPKFPNGRIGPVLRQEGEAGNITDTE</sequence>
<evidence type="ECO:0000313" key="2">
    <source>
        <dbReference type="EMBL" id="EXU99623.1"/>
    </source>
</evidence>
<accession>A0A014PQ66</accession>
<comment type="caution">
    <text evidence="2">The sequence shown here is derived from an EMBL/GenBank/DDBJ whole genome shotgun (WGS) entry which is preliminary data.</text>
</comment>